<sequence>MTTVQLTDVQTLRDRARKNIQEGAVTEGYSADRQTVLRLLNEALATELVCFLRYKRHYFMATGLKASIAAAEFLEHANQEMQHADQLAERIMQLGGEPDFNPRGLEERSHAEYVEGKTLKDMVTENLIAERIAIDSYREIITYLGNDDPTTRRIFEEILAQEEEHADDMADILDDLA</sequence>
<comment type="catalytic activity">
    <reaction evidence="5">
        <text>Fe(2+)(in) = Fe(2+)(out)</text>
        <dbReference type="Rhea" id="RHEA:28486"/>
        <dbReference type="ChEBI" id="CHEBI:29033"/>
    </reaction>
</comment>
<dbReference type="InterPro" id="IPR014490">
    <property type="entry name" value="Dps-like"/>
</dbReference>
<dbReference type="InterPro" id="IPR009040">
    <property type="entry name" value="Ferritin-like_diiron"/>
</dbReference>
<name>A0A069Q2A3_PSEAI</name>
<keyword evidence="6" id="KW-0479">Metal-binding</keyword>
<evidence type="ECO:0000256" key="4">
    <source>
        <dbReference type="ARBA" id="ARBA00023004"/>
    </source>
</evidence>
<dbReference type="PROSITE" id="PS50905">
    <property type="entry name" value="FERRITIN_LIKE"/>
    <property type="match status" value="1"/>
</dbReference>
<feature type="binding site" evidence="6">
    <location>
        <position position="47"/>
    </location>
    <ligand>
        <name>Fe cation</name>
        <dbReference type="ChEBI" id="CHEBI:24875"/>
    </ligand>
</feature>
<proteinExistence type="inferred from homology"/>
<dbReference type="AlphaFoldDB" id="A0A069Q2A3"/>
<dbReference type="GO" id="GO:0005829">
    <property type="term" value="C:cytosol"/>
    <property type="evidence" value="ECO:0007669"/>
    <property type="project" value="TreeGrafter"/>
</dbReference>
<dbReference type="InterPro" id="IPR002024">
    <property type="entry name" value="Bacterioferritin"/>
</dbReference>
<accession>A0A1S1BW91</accession>
<dbReference type="Proteomes" id="UP000284767">
    <property type="component" value="Unassembled WGS sequence"/>
</dbReference>
<dbReference type="EMBL" id="NSNE01000003">
    <property type="protein sequence ID" value="RPM20090.1"/>
    <property type="molecule type" value="Genomic_DNA"/>
</dbReference>
<reference evidence="11 17" key="5">
    <citation type="submission" date="2018-07" db="EMBL/GenBank/DDBJ databases">
        <title>Mechanisms of high-level aminoglycoside resistance among Gram-negative pathogens in Brazil.</title>
        <authorList>
            <person name="Ballaben A.S."/>
            <person name="Darini A.L.C."/>
            <person name="Doi Y."/>
        </authorList>
    </citation>
    <scope>NUCLEOTIDE SEQUENCE [LARGE SCALE GENOMIC DNA]</scope>
    <source>
        <strain evidence="11 17">B2-305</strain>
    </source>
</reference>
<keyword evidence="4 6" id="KW-0408">Iron</keyword>
<reference evidence="8" key="1">
    <citation type="submission" date="2015-06" db="EMBL/GenBank/DDBJ databases">
        <authorList>
            <person name="Radhakrishnan R."/>
            <person name="Underwood A."/>
            <person name="Al-Shahib A."/>
        </authorList>
    </citation>
    <scope>NUCLEOTIDE SEQUENCE</scope>
    <source>
        <strain evidence="8">P19_London_7_VIM_2_05_10</strain>
    </source>
</reference>
<dbReference type="EMBL" id="QORE01000316">
    <property type="protein sequence ID" value="RCI74686.1"/>
    <property type="molecule type" value="Genomic_DNA"/>
</dbReference>
<feature type="binding site" evidence="6">
    <location>
        <position position="162"/>
    </location>
    <ligand>
        <name>Fe cation</name>
        <dbReference type="ChEBI" id="CHEBI:24875"/>
    </ligand>
</feature>
<gene>
    <name evidence="8" type="primary">bfr_3</name>
    <name evidence="10" type="ORF">CAZ10_02105</name>
    <name evidence="11" type="ORF">DT376_11640</name>
    <name evidence="13" type="ORF">DY940_14165</name>
    <name evidence="9" type="ORF">GUL26_09000</name>
    <name evidence="12" type="ORF">IPC1295_07335</name>
    <name evidence="14" type="ORF">L4V69_33670</name>
    <name evidence="8" type="ORF">PAERUG_P19_London_7_VIM_2_05_10_05016</name>
</gene>
<reference evidence="12 19" key="4">
    <citation type="submission" date="2017-08" db="EMBL/GenBank/DDBJ databases">
        <authorList>
            <person name="Feschi L."/>
            <person name="Jeukens J."/>
            <person name="Emond-Rheault J.-G."/>
            <person name="Kukavica-Ibrulj I."/>
            <person name="Boyle B."/>
            <person name="Levesque R.C."/>
        </authorList>
    </citation>
    <scope>NUCLEOTIDE SEQUENCE [LARGE SCALE GENOMIC DNA]</scope>
    <source>
        <strain evidence="12 19">PA-W36</strain>
    </source>
</reference>
<dbReference type="EC" id="1.16.3.1" evidence="2"/>
<reference evidence="14" key="10">
    <citation type="submission" date="2023-10" db="EMBL/GenBank/DDBJ databases">
        <title>Pathogen: clinical or host-associated sample.</title>
        <authorList>
            <person name="Hergert J."/>
            <person name="Casey R."/>
            <person name="Wagner J."/>
            <person name="Young E.L."/>
            <person name="Oakeson K.F."/>
        </authorList>
    </citation>
    <scope>NUCLEOTIDE SEQUENCE</scope>
    <source>
        <strain evidence="14">2021CK-01020</strain>
    </source>
</reference>
<dbReference type="Gene3D" id="1.20.1260.10">
    <property type="match status" value="1"/>
</dbReference>
<dbReference type="GeneID" id="77223428"/>
<dbReference type="GO" id="GO:0006879">
    <property type="term" value="P:intracellular iron ion homeostasis"/>
    <property type="evidence" value="ECO:0007669"/>
    <property type="project" value="UniProtKB-KW"/>
</dbReference>
<evidence type="ECO:0000313" key="13">
    <source>
        <dbReference type="EMBL" id="RTS46307.1"/>
    </source>
</evidence>
<dbReference type="PANTHER" id="PTHR30295:SF1">
    <property type="entry name" value="DNA PROTECTION DURING STARVATION PROTEIN"/>
    <property type="match status" value="1"/>
</dbReference>
<dbReference type="EMBL" id="NFFZ01000001">
    <property type="protein sequence ID" value="OTI66101.1"/>
    <property type="molecule type" value="Genomic_DNA"/>
</dbReference>
<organism evidence="10 16">
    <name type="scientific">Pseudomonas aeruginosa</name>
    <dbReference type="NCBI Taxonomy" id="287"/>
    <lineage>
        <taxon>Bacteria</taxon>
        <taxon>Pseudomonadati</taxon>
        <taxon>Pseudomonadota</taxon>
        <taxon>Gammaproteobacteria</taxon>
        <taxon>Pseudomonadales</taxon>
        <taxon>Pseudomonadaceae</taxon>
        <taxon>Pseudomonas</taxon>
    </lineage>
</organism>
<reference evidence="13 18" key="6">
    <citation type="submission" date="2018-12" db="EMBL/GenBank/DDBJ databases">
        <title>Pseudomonas aeruginosa Diversity Panel.</title>
        <authorList>
            <person name="Snesrud E."/>
            <person name="Mcgann P."/>
        </authorList>
    </citation>
    <scope>NUCLEOTIDE SEQUENCE [LARGE SCALE GENOMIC DNA]</scope>
    <source>
        <strain evidence="13 18">MRSN6241</strain>
    </source>
</reference>
<reference evidence="15" key="2">
    <citation type="submission" date="2015-06" db="EMBL/GenBank/DDBJ databases">
        <authorList>
            <person name="Radhakrishnan Rajesh"/>
            <person name="Underwood Anthony"/>
            <person name="Al-Shahib Ali"/>
        </authorList>
    </citation>
    <scope>NUCLEOTIDE SEQUENCE [LARGE SCALE GENOMIC DNA]</scope>
    <source>
        <strain evidence="15">P19_London_7_VIM_2_05_10</strain>
    </source>
</reference>
<dbReference type="KEGG" id="paeb:NCGM1900_5621"/>
<dbReference type="Proteomes" id="UP000253594">
    <property type="component" value="Unassembled WGS sequence"/>
</dbReference>
<evidence type="ECO:0000313" key="11">
    <source>
        <dbReference type="EMBL" id="RCI74686.1"/>
    </source>
</evidence>
<feature type="binding site" evidence="6">
    <location>
        <position position="130"/>
    </location>
    <ligand>
        <name>Fe cation</name>
        <dbReference type="ChEBI" id="CHEBI:24875"/>
    </ligand>
</feature>
<dbReference type="PIRSF" id="PIRSF018063">
    <property type="entry name" value="Ferrtn_UCP018063"/>
    <property type="match status" value="1"/>
</dbReference>
<evidence type="ECO:0000256" key="2">
    <source>
        <dbReference type="ARBA" id="ARBA00013107"/>
    </source>
</evidence>
<reference evidence="12 19" key="7">
    <citation type="submission" date="2019-01" db="EMBL/GenBank/DDBJ databases">
        <title>The Pseudomonas aeruginosa pan-genome provides new insights on its population structure, horizontal gene transfer and pathogenicity.</title>
        <authorList>
            <person name="Freschi L."/>
            <person name="Vincent A.T."/>
            <person name="Jeukens J."/>
            <person name="Emond-Rheault J.-G."/>
            <person name="Kukavica-Ibrulj I."/>
            <person name="Dupont M.-J."/>
            <person name="Charette S.J."/>
            <person name="Boyle B."/>
            <person name="Levesque R.C."/>
        </authorList>
    </citation>
    <scope>NUCLEOTIDE SEQUENCE [LARGE SCALE GENOMIC DNA]</scope>
    <source>
        <strain evidence="12 19">PA-W36</strain>
    </source>
</reference>
<evidence type="ECO:0000256" key="3">
    <source>
        <dbReference type="ARBA" id="ARBA00022434"/>
    </source>
</evidence>
<dbReference type="CDD" id="cd00657">
    <property type="entry name" value="Ferritin_like"/>
    <property type="match status" value="1"/>
</dbReference>
<dbReference type="PANTHER" id="PTHR30295">
    <property type="entry name" value="BACTERIOFERRITIN"/>
    <property type="match status" value="1"/>
</dbReference>
<dbReference type="Proteomes" id="UP000644192">
    <property type="component" value="Unassembled WGS sequence"/>
</dbReference>
<dbReference type="GO" id="GO:0004322">
    <property type="term" value="F:ferroxidase activity"/>
    <property type="evidence" value="ECO:0007669"/>
    <property type="project" value="UniProtKB-EC"/>
</dbReference>
<dbReference type="EMBL" id="WXZT01000004">
    <property type="protein sequence ID" value="MZZ12384.1"/>
    <property type="molecule type" value="Genomic_DNA"/>
</dbReference>
<evidence type="ECO:0000256" key="6">
    <source>
        <dbReference type="PIRSR" id="PIRSR018063-50"/>
    </source>
</evidence>
<dbReference type="SMR" id="A0A069Q2A3"/>
<feature type="binding site" evidence="6">
    <location>
        <position position="83"/>
    </location>
    <ligand>
        <name>Fe cation</name>
        <dbReference type="ChEBI" id="CHEBI:24875"/>
    </ligand>
</feature>
<reference evidence="14" key="9">
    <citation type="submission" date="2023-06" db="EMBL/GenBank/DDBJ databases">
        <authorList>
            <consortium name="Clinical and Environmental Microbiology Branch: Whole genome sequencing antimicrobial resistance pathogens in the healthcare setting"/>
        </authorList>
    </citation>
    <scope>NUCLEOTIDE SEQUENCE</scope>
    <source>
        <strain evidence="14">2021CK-01020</strain>
    </source>
</reference>
<accession>A0A069Q2A3</accession>
<evidence type="ECO:0000313" key="8">
    <source>
        <dbReference type="EMBL" id="CRP61827.1"/>
    </source>
</evidence>
<evidence type="ECO:0000313" key="16">
    <source>
        <dbReference type="Proteomes" id="UP000194857"/>
    </source>
</evidence>
<evidence type="ECO:0000313" key="9">
    <source>
        <dbReference type="EMBL" id="MZZ12384.1"/>
    </source>
</evidence>
<dbReference type="RefSeq" id="WP_003095503.1">
    <property type="nucleotide sequence ID" value="NZ_AP014622.1"/>
</dbReference>
<evidence type="ECO:0000313" key="10">
    <source>
        <dbReference type="EMBL" id="OTI66101.1"/>
    </source>
</evidence>
<dbReference type="InterPro" id="IPR009078">
    <property type="entry name" value="Ferritin-like_SF"/>
</dbReference>
<dbReference type="Proteomes" id="UP000276985">
    <property type="component" value="Unassembled WGS sequence"/>
</dbReference>
<dbReference type="EMBL" id="RXTL01000019">
    <property type="protein sequence ID" value="RTS46307.1"/>
    <property type="molecule type" value="Genomic_DNA"/>
</dbReference>
<keyword evidence="3" id="KW-0409">Iron storage</keyword>
<evidence type="ECO:0000313" key="12">
    <source>
        <dbReference type="EMBL" id="RPM20090.1"/>
    </source>
</evidence>
<evidence type="ECO:0000313" key="17">
    <source>
        <dbReference type="Proteomes" id="UP000253594"/>
    </source>
</evidence>
<dbReference type="GO" id="GO:0020037">
    <property type="term" value="F:heme binding"/>
    <property type="evidence" value="ECO:0007669"/>
    <property type="project" value="TreeGrafter"/>
</dbReference>
<dbReference type="InterPro" id="IPR012347">
    <property type="entry name" value="Ferritin-like"/>
</dbReference>
<dbReference type="Pfam" id="PF00210">
    <property type="entry name" value="Ferritin"/>
    <property type="match status" value="1"/>
</dbReference>
<dbReference type="Proteomes" id="UP000045039">
    <property type="component" value="Unassembled WGS sequence"/>
</dbReference>
<protein>
    <recommendedName>
        <fullName evidence="2">ferroxidase</fullName>
        <ecNumber evidence="2">1.16.3.1</ecNumber>
    </recommendedName>
</protein>
<feature type="binding site" evidence="6">
    <location>
        <position position="165"/>
    </location>
    <ligand>
        <name>Fe cation</name>
        <dbReference type="ChEBI" id="CHEBI:24875"/>
    </ligand>
</feature>
<keyword evidence="8" id="KW-0560">Oxidoreductase</keyword>
<reference evidence="9" key="8">
    <citation type="submission" date="2020-01" db="EMBL/GenBank/DDBJ databases">
        <title>Bacteria Cultured from War Wounds Associated with the Conflict in Eastern Ukraine.</title>
        <authorList>
            <person name="Snesrud E."/>
            <person name="Galac M.R."/>
            <person name="Mc Gann P."/>
            <person name="Valentine K."/>
            <person name="Viacheslav K."/>
        </authorList>
    </citation>
    <scope>NUCLEOTIDE SEQUENCE</scope>
    <source>
        <strain evidence="9">VNMU148</strain>
    </source>
</reference>
<evidence type="ECO:0000259" key="7">
    <source>
        <dbReference type="PROSITE" id="PS50905"/>
    </source>
</evidence>
<evidence type="ECO:0000313" key="18">
    <source>
        <dbReference type="Proteomes" id="UP000276985"/>
    </source>
</evidence>
<evidence type="ECO:0000313" key="14">
    <source>
        <dbReference type="EMBL" id="WOS77376.1"/>
    </source>
</evidence>
<dbReference type="EMBL" id="CVVU01000233">
    <property type="protein sequence ID" value="CRP61827.1"/>
    <property type="molecule type" value="Genomic_DNA"/>
</dbReference>
<evidence type="ECO:0000256" key="5">
    <source>
        <dbReference type="ARBA" id="ARBA00036243"/>
    </source>
</evidence>
<evidence type="ECO:0000313" key="15">
    <source>
        <dbReference type="Proteomes" id="UP000045039"/>
    </source>
</evidence>
<dbReference type="EMBL" id="CP136986">
    <property type="protein sequence ID" value="WOS77376.1"/>
    <property type="molecule type" value="Genomic_DNA"/>
</dbReference>
<dbReference type="GO" id="GO:0006826">
    <property type="term" value="P:iron ion transport"/>
    <property type="evidence" value="ECO:0007669"/>
    <property type="project" value="InterPro"/>
</dbReference>
<evidence type="ECO:0000256" key="1">
    <source>
        <dbReference type="ARBA" id="ARBA00008093"/>
    </source>
</evidence>
<dbReference type="SUPFAM" id="SSF47240">
    <property type="entry name" value="Ferritin-like"/>
    <property type="match status" value="1"/>
</dbReference>
<reference evidence="10 16" key="3">
    <citation type="submission" date="2017-05" db="EMBL/GenBank/DDBJ databases">
        <authorList>
            <person name="Song R."/>
            <person name="Chenine A.L."/>
            <person name="Ruprecht R.M."/>
        </authorList>
    </citation>
    <scope>NUCLEOTIDE SEQUENCE [LARGE SCALE GENOMIC DNA]</scope>
    <source>
        <strain evidence="10 16">S567_C10_BS</strain>
    </source>
</reference>
<feature type="domain" description="Ferritin-like diiron" evidence="7">
    <location>
        <begin position="30"/>
        <end position="177"/>
    </location>
</feature>
<dbReference type="InterPro" id="IPR008331">
    <property type="entry name" value="Ferritin_DPS_dom"/>
</dbReference>
<dbReference type="OMA" id="CGYDAPD"/>
<dbReference type="Proteomes" id="UP000194857">
    <property type="component" value="Unassembled WGS sequence"/>
</dbReference>
<dbReference type="GO" id="GO:0008199">
    <property type="term" value="F:ferric iron binding"/>
    <property type="evidence" value="ECO:0007669"/>
    <property type="project" value="InterPro"/>
</dbReference>
<dbReference type="PRINTS" id="PR00601">
    <property type="entry name" value="BACFERRITIN"/>
</dbReference>
<dbReference type="Proteomes" id="UP001297540">
    <property type="component" value="Chromosome"/>
</dbReference>
<evidence type="ECO:0000313" key="19">
    <source>
        <dbReference type="Proteomes" id="UP000284767"/>
    </source>
</evidence>
<comment type="similarity">
    <text evidence="1">Belongs to the bacterioferritin family.</text>
</comment>